<protein>
    <recommendedName>
        <fullName evidence="2">Clp R domain-containing protein</fullName>
    </recommendedName>
</protein>
<sequence>MGSGCCTEHFCCVAGSRAVKSFSNRLSKSVALNVAVAGSGLIEQGEFTEMAWQAITAAIDVARESKPQVVEPKHLMNALLEQKNGLAR</sequence>
<name>A0ABP1AMZ2_9BRYO</name>
<keyword evidence="1" id="KW-0677">Repeat</keyword>
<evidence type="ECO:0000313" key="3">
    <source>
        <dbReference type="EMBL" id="CAK9863914.1"/>
    </source>
</evidence>
<feature type="domain" description="Clp R" evidence="2">
    <location>
        <begin position="42"/>
        <end position="88"/>
    </location>
</feature>
<evidence type="ECO:0000256" key="1">
    <source>
        <dbReference type="PROSITE-ProRule" id="PRU01251"/>
    </source>
</evidence>
<dbReference type="Gene3D" id="1.10.1780.10">
    <property type="entry name" value="Clp, N-terminal domain"/>
    <property type="match status" value="1"/>
</dbReference>
<proteinExistence type="predicted"/>
<reference evidence="3" key="1">
    <citation type="submission" date="2024-03" db="EMBL/GenBank/DDBJ databases">
        <authorList>
            <consortium name="ELIXIR-Norway"/>
            <consortium name="Elixir Norway"/>
        </authorList>
    </citation>
    <scope>NUCLEOTIDE SEQUENCE</scope>
</reference>
<dbReference type="SUPFAM" id="SSF81923">
    <property type="entry name" value="Double Clp-N motif"/>
    <property type="match status" value="1"/>
</dbReference>
<dbReference type="PROSITE" id="PS51903">
    <property type="entry name" value="CLP_R"/>
    <property type="match status" value="1"/>
</dbReference>
<dbReference type="Proteomes" id="UP001497522">
    <property type="component" value="Chromosome 14"/>
</dbReference>
<dbReference type="EMBL" id="OZ023715">
    <property type="protein sequence ID" value="CAK9863914.1"/>
    <property type="molecule type" value="Genomic_DNA"/>
</dbReference>
<dbReference type="InterPro" id="IPR036628">
    <property type="entry name" value="Clp_N_dom_sf"/>
</dbReference>
<gene>
    <name evidence="3" type="ORF">CSSPJE1EN2_LOCUS6909</name>
</gene>
<dbReference type="InterPro" id="IPR004176">
    <property type="entry name" value="Clp_R_N"/>
</dbReference>
<evidence type="ECO:0000313" key="4">
    <source>
        <dbReference type="Proteomes" id="UP001497522"/>
    </source>
</evidence>
<accession>A0ABP1AMZ2</accession>
<keyword evidence="4" id="KW-1185">Reference proteome</keyword>
<organism evidence="3 4">
    <name type="scientific">Sphagnum jensenii</name>
    <dbReference type="NCBI Taxonomy" id="128206"/>
    <lineage>
        <taxon>Eukaryota</taxon>
        <taxon>Viridiplantae</taxon>
        <taxon>Streptophyta</taxon>
        <taxon>Embryophyta</taxon>
        <taxon>Bryophyta</taxon>
        <taxon>Sphagnophytina</taxon>
        <taxon>Sphagnopsida</taxon>
        <taxon>Sphagnales</taxon>
        <taxon>Sphagnaceae</taxon>
        <taxon>Sphagnum</taxon>
    </lineage>
</organism>
<dbReference type="Pfam" id="PF02861">
    <property type="entry name" value="Clp_N"/>
    <property type="match status" value="1"/>
</dbReference>
<evidence type="ECO:0000259" key="2">
    <source>
        <dbReference type="PROSITE" id="PS51903"/>
    </source>
</evidence>